<proteinExistence type="predicted"/>
<keyword evidence="2" id="KW-0812">Transmembrane</keyword>
<feature type="compositionally biased region" description="Polar residues" evidence="1">
    <location>
        <begin position="1054"/>
        <end position="1068"/>
    </location>
</feature>
<feature type="compositionally biased region" description="Basic and acidic residues" evidence="1">
    <location>
        <begin position="1560"/>
        <end position="1577"/>
    </location>
</feature>
<accession>A0A8H4QVZ7</accession>
<reference evidence="3 4" key="1">
    <citation type="submission" date="2019-12" db="EMBL/GenBank/DDBJ databases">
        <authorList>
            <person name="Floudas D."/>
            <person name="Bentzer J."/>
            <person name="Ahren D."/>
            <person name="Johansson T."/>
            <person name="Persson P."/>
            <person name="Tunlid A."/>
        </authorList>
    </citation>
    <scope>NUCLEOTIDE SEQUENCE [LARGE SCALE GENOMIC DNA]</scope>
    <source>
        <strain evidence="3 4">CBS 102.39</strain>
    </source>
</reference>
<feature type="compositionally biased region" description="Polar residues" evidence="1">
    <location>
        <begin position="1011"/>
        <end position="1038"/>
    </location>
</feature>
<feature type="region of interest" description="Disordered" evidence="1">
    <location>
        <begin position="1010"/>
        <end position="1068"/>
    </location>
</feature>
<dbReference type="GO" id="GO:0003677">
    <property type="term" value="F:DNA binding"/>
    <property type="evidence" value="ECO:0007669"/>
    <property type="project" value="InterPro"/>
</dbReference>
<feature type="compositionally biased region" description="Basic residues" evidence="1">
    <location>
        <begin position="1517"/>
        <end position="1528"/>
    </location>
</feature>
<dbReference type="InterPro" id="IPR036115">
    <property type="entry name" value="GCM_dom_sf"/>
</dbReference>
<feature type="region of interest" description="Disordered" evidence="1">
    <location>
        <begin position="1551"/>
        <end position="1607"/>
    </location>
</feature>
<keyword evidence="2" id="KW-0472">Membrane</keyword>
<organism evidence="3 4">
    <name type="scientific">Agrocybe pediades</name>
    <dbReference type="NCBI Taxonomy" id="84607"/>
    <lineage>
        <taxon>Eukaryota</taxon>
        <taxon>Fungi</taxon>
        <taxon>Dikarya</taxon>
        <taxon>Basidiomycota</taxon>
        <taxon>Agaricomycotina</taxon>
        <taxon>Agaricomycetes</taxon>
        <taxon>Agaricomycetidae</taxon>
        <taxon>Agaricales</taxon>
        <taxon>Agaricineae</taxon>
        <taxon>Strophariaceae</taxon>
        <taxon>Agrocybe</taxon>
    </lineage>
</organism>
<name>A0A8H4QVZ7_9AGAR</name>
<protein>
    <recommendedName>
        <fullName evidence="5">GCM domain-containing protein</fullName>
    </recommendedName>
</protein>
<dbReference type="SUPFAM" id="SSF90073">
    <property type="entry name" value="GCM domain"/>
    <property type="match status" value="1"/>
</dbReference>
<dbReference type="Proteomes" id="UP000521872">
    <property type="component" value="Unassembled WGS sequence"/>
</dbReference>
<dbReference type="EMBL" id="JAACJL010000018">
    <property type="protein sequence ID" value="KAF4618226.1"/>
    <property type="molecule type" value="Genomic_DNA"/>
</dbReference>
<keyword evidence="4" id="KW-1185">Reference proteome</keyword>
<evidence type="ECO:0000313" key="3">
    <source>
        <dbReference type="EMBL" id="KAF4618226.1"/>
    </source>
</evidence>
<feature type="compositionally biased region" description="Polar residues" evidence="1">
    <location>
        <begin position="62"/>
        <end position="76"/>
    </location>
</feature>
<feature type="region of interest" description="Disordered" evidence="1">
    <location>
        <begin position="1504"/>
        <end position="1535"/>
    </location>
</feature>
<evidence type="ECO:0008006" key="5">
    <source>
        <dbReference type="Google" id="ProtNLM"/>
    </source>
</evidence>
<feature type="transmembrane region" description="Helical" evidence="2">
    <location>
        <begin position="1351"/>
        <end position="1368"/>
    </location>
</feature>
<feature type="region of interest" description="Disordered" evidence="1">
    <location>
        <begin position="226"/>
        <end position="280"/>
    </location>
</feature>
<keyword evidence="2" id="KW-1133">Transmembrane helix</keyword>
<feature type="region of interest" description="Disordered" evidence="1">
    <location>
        <begin position="50"/>
        <end position="76"/>
    </location>
</feature>
<gene>
    <name evidence="3" type="ORF">D9613_011598</name>
</gene>
<evidence type="ECO:0000313" key="4">
    <source>
        <dbReference type="Proteomes" id="UP000521872"/>
    </source>
</evidence>
<evidence type="ECO:0000256" key="2">
    <source>
        <dbReference type="SAM" id="Phobius"/>
    </source>
</evidence>
<comment type="caution">
    <text evidence="3">The sequence shown here is derived from an EMBL/GenBank/DDBJ whole genome shotgun (WGS) entry which is preliminary data.</text>
</comment>
<dbReference type="GO" id="GO:0006355">
    <property type="term" value="P:regulation of DNA-templated transcription"/>
    <property type="evidence" value="ECO:0007669"/>
    <property type="project" value="InterPro"/>
</dbReference>
<evidence type="ECO:0000256" key="1">
    <source>
        <dbReference type="SAM" id="MobiDB-lite"/>
    </source>
</evidence>
<sequence length="1607" mass="181158">MGIQAGPVFAFQHGSHAPPSHPGGFMYPSMSPMPHMSMPHYPVTQAIQHPLNSANPHPVSGQGPQTSAPLPSQTLSSAPVEPIDVEKGSATPIEPEDTSSIAWPQGYVLREIEEGTEPRNWKQTKWQWRSIGPVKRNGRTVELRNCLGVVVCTDCERVYRPRTDAASRKRQLLQACTGKSSARSQLCGASLAHVECAAQAHHYKVERDGVIFLVWEHFGLHQHLRPPNGRLTAEEEESLDQQVSQRPSASAHEYRTGDSLTRATPLGEIAPALSNPRKARYEVEKSRTRLGLDGGRINKGLTSFLGSIMHFEERLPKPFVIDSRIHGPTYLAFQTPFMRQILEESVDSWKDNSDGPHHGLVTDGDHTYFKEGVLNVTCAFSNVLCAWVPVLYTWIYKLDISHHRPHFRHISQTIVQYTKEKKISLEPKYLLHVTDFSAAQRAAHADEYADAIISTKPDFHSLTLQSQAIERAAYLKEAESAERGCDFHFWQSAERLTSNASLIPVGDVPDFNRQLRIMTSRSTSLEDFNAAVKRIKDSYKRVGSWLSWWLRPAFASMIFPAVSSMDPNLSTQVPSTANAAEHSHSLLHHASGKNHDLVQGIEMLYLHVEEMEKQHSAIKGESNIQFAGHFDPPAPRTYKPRARKEYDANDGRPPDTQNALLPEGIRDASTQNEHFLQSYVWDSPNSCFFDNGLELLFRSVACLAHDVKASLLQKLPINSYLSSLLYHYDRRLKAIYAAPDSRRVGDDNELMQLVTRNFIFDRWELYSSPTAHGCSKSWITRAILDGNTPREVKEYFGVYHLIMRACPNDHSSETYASYNPQIMNSLFSRDINMIQQRIGSDKQQSLTDYFNSLIPRIPLPHDANGGRLLHTMEEVQCSACLESAVVTSITTLWPHVLHLEYSASSALPSTQTVPLVHYPHTFSIKSSTGAIVSYELVGRVLHKRDHFTSELRISGDIYIFDDMKRDGRLRKKKNSTLLEKPNPQAVYYVYHRKSVCSKTTRLLEDIEDNYNDYQPSTNEDNLEPVSSSSDDGNLTENEPATAHIPISHPHSRNPVETLQSTPEIQQSCVQSRHNSPVQPCHNRSDSDEFPVCMGLCNFDVNAPGLDLLLVRTDTVRCAICARTFHEECVKDRLKRGFMSVVDKFTCIECVDDIGKGFLFHEYILIPLGPKARHYPCRIIDRISPDKVEVEWHPGNVYRPKTLAKALPKFLSPEACIEAYFRSDTWASRQVEMGSIAWPIQLIADAHDNHGYDNKIIQLALADSFYSVLQIVTGQRSHPIMSIYHIWKSESSPHRHKGILQSAQDEFDKICRFNGMFDLDILHGDKSLTHSFISDLDIALRPFKDEAIRRNAGMIAGVLFGIVIIRVYLGRTTQDDLQIFWLCRSFTQEEKHAMFSDESTELYEAKCGEVIRPKFPEELALLSCVEPVGKARRFKRSMSHVFAFTGMRTNPGRLNLIPFNDEKRILPPNVIAENEGGGMYEFLKSPDPGLTGGPPFVSSVTPPTNNWRSDALPEAPRAKPKPIPKRKPKTPVVEVPAPANPPYRIISMNPDAVFHPPIPDHASEAHEDISASNRKSDSQETIITAGTAPKRPAEELPLRRNTRRRVRG</sequence>